<evidence type="ECO:0000313" key="1">
    <source>
        <dbReference type="EMBL" id="KAJ0967879.1"/>
    </source>
</evidence>
<proteinExistence type="predicted"/>
<accession>A0A9D5H927</accession>
<reference evidence="1" key="2">
    <citation type="journal article" date="2022" name="Hortic Res">
        <title>The genome of Dioscorea zingiberensis sheds light on the biosynthesis, origin and evolution of the medicinally important diosgenin saponins.</title>
        <authorList>
            <person name="Li Y."/>
            <person name="Tan C."/>
            <person name="Li Z."/>
            <person name="Guo J."/>
            <person name="Li S."/>
            <person name="Chen X."/>
            <person name="Wang C."/>
            <person name="Dai X."/>
            <person name="Yang H."/>
            <person name="Song W."/>
            <person name="Hou L."/>
            <person name="Xu J."/>
            <person name="Tong Z."/>
            <person name="Xu A."/>
            <person name="Yuan X."/>
            <person name="Wang W."/>
            <person name="Yang Q."/>
            <person name="Chen L."/>
            <person name="Sun Z."/>
            <person name="Wang K."/>
            <person name="Pan B."/>
            <person name="Chen J."/>
            <person name="Bao Y."/>
            <person name="Liu F."/>
            <person name="Qi X."/>
            <person name="Gang D.R."/>
            <person name="Wen J."/>
            <person name="Li J."/>
        </authorList>
    </citation>
    <scope>NUCLEOTIDE SEQUENCE</scope>
    <source>
        <strain evidence="1">Dzin_1.0</strain>
    </source>
</reference>
<comment type="caution">
    <text evidence="1">The sequence shown here is derived from an EMBL/GenBank/DDBJ whole genome shotgun (WGS) entry which is preliminary data.</text>
</comment>
<gene>
    <name evidence="1" type="ORF">J5N97_024796</name>
</gene>
<dbReference type="EMBL" id="JAGGNH010000007">
    <property type="protein sequence ID" value="KAJ0967879.1"/>
    <property type="molecule type" value="Genomic_DNA"/>
</dbReference>
<keyword evidence="2" id="KW-1185">Reference proteome</keyword>
<evidence type="ECO:0000313" key="2">
    <source>
        <dbReference type="Proteomes" id="UP001085076"/>
    </source>
</evidence>
<reference evidence="1" key="1">
    <citation type="submission" date="2021-03" db="EMBL/GenBank/DDBJ databases">
        <authorList>
            <person name="Li Z."/>
            <person name="Yang C."/>
        </authorList>
    </citation>
    <scope>NUCLEOTIDE SEQUENCE</scope>
    <source>
        <strain evidence="1">Dzin_1.0</strain>
        <tissue evidence="1">Leaf</tissue>
    </source>
</reference>
<dbReference type="AlphaFoldDB" id="A0A9D5H927"/>
<name>A0A9D5H927_9LILI</name>
<dbReference type="Proteomes" id="UP001085076">
    <property type="component" value="Miscellaneous, Linkage group lg07"/>
</dbReference>
<sequence length="100" mass="11664">MLACFFSYTSFISWNVYLVLSDCFLSYILQSTQTILCRVIDCSHQTPIASPFLLQVTRSIAPWLIVMLRAQAAGRMLFPLPLVDRSWPSTEWPLRRRNRH</sequence>
<protein>
    <submittedName>
        <fullName evidence="1">Uncharacterized protein</fullName>
    </submittedName>
</protein>
<organism evidence="1 2">
    <name type="scientific">Dioscorea zingiberensis</name>
    <dbReference type="NCBI Taxonomy" id="325984"/>
    <lineage>
        <taxon>Eukaryota</taxon>
        <taxon>Viridiplantae</taxon>
        <taxon>Streptophyta</taxon>
        <taxon>Embryophyta</taxon>
        <taxon>Tracheophyta</taxon>
        <taxon>Spermatophyta</taxon>
        <taxon>Magnoliopsida</taxon>
        <taxon>Liliopsida</taxon>
        <taxon>Dioscoreales</taxon>
        <taxon>Dioscoreaceae</taxon>
        <taxon>Dioscorea</taxon>
    </lineage>
</organism>